<protein>
    <submittedName>
        <fullName evidence="1">Uncharacterized protein</fullName>
    </submittedName>
</protein>
<accession>A0A1G1YJ05</accession>
<dbReference type="AlphaFoldDB" id="A0A1G1YJ05"/>
<dbReference type="STRING" id="1797542.A3J59_01820"/>
<evidence type="ECO:0000313" key="2">
    <source>
        <dbReference type="Proteomes" id="UP000177310"/>
    </source>
</evidence>
<comment type="caution">
    <text evidence="1">The sequence shown here is derived from an EMBL/GenBank/DDBJ whole genome shotgun (WGS) entry which is preliminary data.</text>
</comment>
<evidence type="ECO:0000313" key="1">
    <source>
        <dbReference type="EMBL" id="OGY51806.1"/>
    </source>
</evidence>
<dbReference type="EMBL" id="MHIL01000014">
    <property type="protein sequence ID" value="OGY51806.1"/>
    <property type="molecule type" value="Genomic_DNA"/>
</dbReference>
<reference evidence="1 2" key="1">
    <citation type="journal article" date="2016" name="Nat. Commun.">
        <title>Thousands of microbial genomes shed light on interconnected biogeochemical processes in an aquifer system.</title>
        <authorList>
            <person name="Anantharaman K."/>
            <person name="Brown C.T."/>
            <person name="Hug L.A."/>
            <person name="Sharon I."/>
            <person name="Castelle C.J."/>
            <person name="Probst A.J."/>
            <person name="Thomas B.C."/>
            <person name="Singh A."/>
            <person name="Wilkins M.J."/>
            <person name="Karaoz U."/>
            <person name="Brodie E.L."/>
            <person name="Williams K.H."/>
            <person name="Hubbard S.S."/>
            <person name="Banfield J.F."/>
        </authorList>
    </citation>
    <scope>NUCLEOTIDE SEQUENCE [LARGE SCALE GENOMIC DNA]</scope>
</reference>
<gene>
    <name evidence="1" type="ORF">A3J59_01820</name>
</gene>
<organism evidence="1 2">
    <name type="scientific">Candidatus Buchananbacteria bacterium RIFCSPHIGHO2_02_FULL_56_16</name>
    <dbReference type="NCBI Taxonomy" id="1797542"/>
    <lineage>
        <taxon>Bacteria</taxon>
        <taxon>Candidatus Buchananiibacteriota</taxon>
    </lineage>
</organism>
<proteinExistence type="predicted"/>
<sequence>MGLKGALAVGTLGEVRLALHEARRRDVDPNLIQSTAQECLAAFPGLDRPNVDIVLLFKNQ</sequence>
<dbReference type="Proteomes" id="UP000177310">
    <property type="component" value="Unassembled WGS sequence"/>
</dbReference>
<name>A0A1G1YJ05_9BACT</name>